<accession>A0AA95MK90</accession>
<evidence type="ECO:0000313" key="2">
    <source>
        <dbReference type="Proteomes" id="UP001178288"/>
    </source>
</evidence>
<organism evidence="1 2">
    <name type="scientific">Neobacillus novalis</name>
    <dbReference type="NCBI Taxonomy" id="220687"/>
    <lineage>
        <taxon>Bacteria</taxon>
        <taxon>Bacillati</taxon>
        <taxon>Bacillota</taxon>
        <taxon>Bacilli</taxon>
        <taxon>Bacillales</taxon>
        <taxon>Bacillaceae</taxon>
        <taxon>Neobacillus</taxon>
    </lineage>
</organism>
<keyword evidence="2" id="KW-1185">Reference proteome</keyword>
<name>A0AA95MK90_9BACI</name>
<reference evidence="1" key="1">
    <citation type="submission" date="2023-05" db="EMBL/GenBank/DDBJ databases">
        <title>Comparative genomics of Bacillaceae isolates and their secondary metabolite potential.</title>
        <authorList>
            <person name="Song L."/>
            <person name="Nielsen L.J."/>
            <person name="Mohite O."/>
            <person name="Xu X."/>
            <person name="Weber T."/>
            <person name="Kovacs A.T."/>
        </authorList>
    </citation>
    <scope>NUCLEOTIDE SEQUENCE</scope>
    <source>
        <strain evidence="1">XLM17</strain>
    </source>
</reference>
<evidence type="ECO:0000313" key="1">
    <source>
        <dbReference type="EMBL" id="WHY85429.1"/>
    </source>
</evidence>
<proteinExistence type="predicted"/>
<protein>
    <submittedName>
        <fullName evidence="1">Uncharacterized protein</fullName>
    </submittedName>
</protein>
<dbReference type="EMBL" id="CP126114">
    <property type="protein sequence ID" value="WHY85429.1"/>
    <property type="molecule type" value="Genomic_DNA"/>
</dbReference>
<dbReference type="AlphaFoldDB" id="A0AA95MK90"/>
<dbReference type="KEGG" id="nnv:QNH39_22885"/>
<dbReference type="Proteomes" id="UP001178288">
    <property type="component" value="Chromosome"/>
</dbReference>
<sequence>MTYKRGKWICSSCLTTSKDAHLDALTDRFHLIGPTITNFEFRVFLHIPTIHTSQKFLFKLNLPATGTTKSRIYHLNSKKVETCGLP</sequence>
<gene>
    <name evidence="1" type="ORF">QNH39_22885</name>
</gene>
<dbReference type="RefSeq" id="WP_156482269.1">
    <property type="nucleotide sequence ID" value="NZ_CP126114.1"/>
</dbReference>